<evidence type="ECO:0000313" key="2">
    <source>
        <dbReference type="Proteomes" id="UP001519332"/>
    </source>
</evidence>
<dbReference type="InterPro" id="IPR023198">
    <property type="entry name" value="PGP-like_dom2"/>
</dbReference>
<gene>
    <name evidence="1" type="ORF">JOF56_001570</name>
</gene>
<sequence>MTVTVGFDLDMTLIDARPGVLLAITALAEEMGVQLDGDYIVANMGPPLRDMFLKIGIAELDVDRYVARFRELYPAIAIPETLPLPGAEAALAAVRAAGGKTMIVTAKYQRNAELHMAALGWDVDHLIGDLWSAAKAEALKLHGAQIYVGDHIGDMAGAAAAGALAVGVATGPCDAEMLTSAGAHVVLPSLLDFPAWFSDAARR</sequence>
<dbReference type="Proteomes" id="UP001519332">
    <property type="component" value="Unassembled WGS sequence"/>
</dbReference>
<dbReference type="Pfam" id="PF13419">
    <property type="entry name" value="HAD_2"/>
    <property type="match status" value="1"/>
</dbReference>
<dbReference type="SFLD" id="SFLDS00003">
    <property type="entry name" value="Haloacid_Dehalogenase"/>
    <property type="match status" value="1"/>
</dbReference>
<comment type="caution">
    <text evidence="1">The sequence shown here is derived from an EMBL/GenBank/DDBJ whole genome shotgun (WGS) entry which is preliminary data.</text>
</comment>
<organism evidence="1 2">
    <name type="scientific">Kibdelosporangium banguiense</name>
    <dbReference type="NCBI Taxonomy" id="1365924"/>
    <lineage>
        <taxon>Bacteria</taxon>
        <taxon>Bacillati</taxon>
        <taxon>Actinomycetota</taxon>
        <taxon>Actinomycetes</taxon>
        <taxon>Pseudonocardiales</taxon>
        <taxon>Pseudonocardiaceae</taxon>
        <taxon>Kibdelosporangium</taxon>
    </lineage>
</organism>
<dbReference type="EC" id="3.1.3.18" evidence="1"/>
<dbReference type="InterPro" id="IPR023214">
    <property type="entry name" value="HAD_sf"/>
</dbReference>
<accession>A0ABS4TAQ5</accession>
<protein>
    <submittedName>
        <fullName evidence="1">Phosphoglycolate phosphatase</fullName>
        <ecNumber evidence="1">3.1.3.18</ecNumber>
    </submittedName>
</protein>
<dbReference type="GO" id="GO:0008967">
    <property type="term" value="F:phosphoglycolate phosphatase activity"/>
    <property type="evidence" value="ECO:0007669"/>
    <property type="project" value="UniProtKB-EC"/>
</dbReference>
<reference evidence="1 2" key="1">
    <citation type="submission" date="2021-03" db="EMBL/GenBank/DDBJ databases">
        <title>Sequencing the genomes of 1000 actinobacteria strains.</title>
        <authorList>
            <person name="Klenk H.-P."/>
        </authorList>
    </citation>
    <scope>NUCLEOTIDE SEQUENCE [LARGE SCALE GENOMIC DNA]</scope>
    <source>
        <strain evidence="1 2">DSM 46670</strain>
    </source>
</reference>
<dbReference type="PANTHER" id="PTHR43434:SF1">
    <property type="entry name" value="PHOSPHOGLYCOLATE PHOSPHATASE"/>
    <property type="match status" value="1"/>
</dbReference>
<evidence type="ECO:0000313" key="1">
    <source>
        <dbReference type="EMBL" id="MBP2321185.1"/>
    </source>
</evidence>
<dbReference type="SUPFAM" id="SSF56784">
    <property type="entry name" value="HAD-like"/>
    <property type="match status" value="1"/>
</dbReference>
<dbReference type="InterPro" id="IPR041492">
    <property type="entry name" value="HAD_2"/>
</dbReference>
<dbReference type="PANTHER" id="PTHR43434">
    <property type="entry name" value="PHOSPHOGLYCOLATE PHOSPHATASE"/>
    <property type="match status" value="1"/>
</dbReference>
<dbReference type="RefSeq" id="WP_307854970.1">
    <property type="nucleotide sequence ID" value="NZ_JAGINW010000001.1"/>
</dbReference>
<dbReference type="Gene3D" id="1.10.150.240">
    <property type="entry name" value="Putative phosphatase, domain 2"/>
    <property type="match status" value="1"/>
</dbReference>
<dbReference type="Gene3D" id="3.40.50.1000">
    <property type="entry name" value="HAD superfamily/HAD-like"/>
    <property type="match status" value="1"/>
</dbReference>
<dbReference type="EMBL" id="JAGINW010000001">
    <property type="protein sequence ID" value="MBP2321185.1"/>
    <property type="molecule type" value="Genomic_DNA"/>
</dbReference>
<keyword evidence="1" id="KW-0378">Hydrolase</keyword>
<dbReference type="InterPro" id="IPR050155">
    <property type="entry name" value="HAD-like_hydrolase_sf"/>
</dbReference>
<keyword evidence="2" id="KW-1185">Reference proteome</keyword>
<proteinExistence type="predicted"/>
<name>A0ABS4TAQ5_9PSEU</name>
<dbReference type="InterPro" id="IPR036412">
    <property type="entry name" value="HAD-like_sf"/>
</dbReference>
<dbReference type="SFLD" id="SFLDG01129">
    <property type="entry name" value="C1.5:_HAD__Beta-PGM__Phosphata"/>
    <property type="match status" value="1"/>
</dbReference>